<evidence type="ECO:0000313" key="1">
    <source>
        <dbReference type="EMBL" id="PUB13711.1"/>
    </source>
</evidence>
<dbReference type="RefSeq" id="WP_108386926.1">
    <property type="nucleotide sequence ID" value="NZ_QBUD01000007.1"/>
</dbReference>
<dbReference type="Proteomes" id="UP000244523">
    <property type="component" value="Unassembled WGS sequence"/>
</dbReference>
<name>A0A2T6KF11_9RHOB</name>
<gene>
    <name evidence="1" type="ORF">C8N45_107172</name>
</gene>
<dbReference type="AlphaFoldDB" id="A0A2T6KF11"/>
<proteinExistence type="predicted"/>
<sequence length="123" mass="13295">MKFSEFVTTKEDFEKVVLDPEEFIKDRGLSAESELQVLNISSIMNDALKVNPVSLSDLSDTYAGKFSEIDSMLDGAGVAAAGFTDHFTKNYTNSGGSIVAEMVGFDPSTIKLDSLTSLSKLVK</sequence>
<dbReference type="EMBL" id="QBUD01000007">
    <property type="protein sequence ID" value="PUB13711.1"/>
    <property type="molecule type" value="Genomic_DNA"/>
</dbReference>
<accession>A0A2T6KF11</accession>
<reference evidence="1 2" key="1">
    <citation type="submission" date="2018-04" db="EMBL/GenBank/DDBJ databases">
        <title>Genomic Encyclopedia of Archaeal and Bacterial Type Strains, Phase II (KMG-II): from individual species to whole genera.</title>
        <authorList>
            <person name="Goeker M."/>
        </authorList>
    </citation>
    <scope>NUCLEOTIDE SEQUENCE [LARGE SCALE GENOMIC DNA]</scope>
    <source>
        <strain evidence="1 2">DSM 29955</strain>
    </source>
</reference>
<keyword evidence="2" id="KW-1185">Reference proteome</keyword>
<protein>
    <submittedName>
        <fullName evidence="1">Uncharacterized protein</fullName>
    </submittedName>
</protein>
<comment type="caution">
    <text evidence="1">The sequence shown here is derived from an EMBL/GenBank/DDBJ whole genome shotgun (WGS) entry which is preliminary data.</text>
</comment>
<organism evidence="1 2">
    <name type="scientific">Yoonia sediminilitoris</name>
    <dbReference type="NCBI Taxonomy" id="1286148"/>
    <lineage>
        <taxon>Bacteria</taxon>
        <taxon>Pseudomonadati</taxon>
        <taxon>Pseudomonadota</taxon>
        <taxon>Alphaproteobacteria</taxon>
        <taxon>Rhodobacterales</taxon>
        <taxon>Paracoccaceae</taxon>
        <taxon>Yoonia</taxon>
    </lineage>
</organism>
<evidence type="ECO:0000313" key="2">
    <source>
        <dbReference type="Proteomes" id="UP000244523"/>
    </source>
</evidence>